<feature type="compositionally biased region" description="Basic and acidic residues" evidence="1">
    <location>
        <begin position="173"/>
        <end position="189"/>
    </location>
</feature>
<accession>A0A9Q9EI12</accession>
<organism evidence="2 3">
    <name type="scientific">Septoria linicola</name>
    <dbReference type="NCBI Taxonomy" id="215465"/>
    <lineage>
        <taxon>Eukaryota</taxon>
        <taxon>Fungi</taxon>
        <taxon>Dikarya</taxon>
        <taxon>Ascomycota</taxon>
        <taxon>Pezizomycotina</taxon>
        <taxon>Dothideomycetes</taxon>
        <taxon>Dothideomycetidae</taxon>
        <taxon>Mycosphaerellales</taxon>
        <taxon>Mycosphaerellaceae</taxon>
        <taxon>Septoria</taxon>
    </lineage>
</organism>
<dbReference type="AlphaFoldDB" id="A0A9Q9EI12"/>
<gene>
    <name evidence="2" type="ORF">Slin15195_G056700</name>
</gene>
<protein>
    <submittedName>
        <fullName evidence="2">NTF2-like domain superfamily protein</fullName>
    </submittedName>
</protein>
<dbReference type="EMBL" id="CP099421">
    <property type="protein sequence ID" value="USW52351.1"/>
    <property type="molecule type" value="Genomic_DNA"/>
</dbReference>
<feature type="region of interest" description="Disordered" evidence="1">
    <location>
        <begin position="165"/>
        <end position="211"/>
    </location>
</feature>
<evidence type="ECO:0000256" key="1">
    <source>
        <dbReference type="SAM" id="MobiDB-lite"/>
    </source>
</evidence>
<proteinExistence type="predicted"/>
<evidence type="ECO:0000313" key="2">
    <source>
        <dbReference type="EMBL" id="USW52351.1"/>
    </source>
</evidence>
<feature type="compositionally biased region" description="Basic and acidic residues" evidence="1">
    <location>
        <begin position="199"/>
        <end position="211"/>
    </location>
</feature>
<feature type="region of interest" description="Disordered" evidence="1">
    <location>
        <begin position="1"/>
        <end position="26"/>
    </location>
</feature>
<dbReference type="SUPFAM" id="SSF54427">
    <property type="entry name" value="NTF2-like"/>
    <property type="match status" value="1"/>
</dbReference>
<sequence length="211" mass="24104">MAEASDAQGGAPPADSTETPRRSIKKARQETEKFLIEMCHFFTACANSGDHDNARFWKHMAKDFKLNMVDTQQCSNLYEYRDYLASVRAAYPKWHIEVLDCSVEVHEKLGRAKSWIMMRHTGWPEGCEREALNVFFWKRNESGVRICCHHQGFQGVAPLPLPFEVPSPMDEANDQRIKTAPKTLDHTIDGDSPDTQARSGEDAHRRPLERS</sequence>
<reference evidence="2" key="1">
    <citation type="submission" date="2022-06" db="EMBL/GenBank/DDBJ databases">
        <title>Complete genome sequences of two strains of the flax pathogen Septoria linicola.</title>
        <authorList>
            <person name="Lapalu N."/>
            <person name="Simon A."/>
            <person name="Demenou B."/>
            <person name="Paumier D."/>
            <person name="Guillot M.-P."/>
            <person name="Gout L."/>
            <person name="Valade R."/>
        </authorList>
    </citation>
    <scope>NUCLEOTIDE SEQUENCE</scope>
    <source>
        <strain evidence="2">SE15195</strain>
    </source>
</reference>
<dbReference type="InterPro" id="IPR032710">
    <property type="entry name" value="NTF2-like_dom_sf"/>
</dbReference>
<evidence type="ECO:0000313" key="3">
    <source>
        <dbReference type="Proteomes" id="UP001056384"/>
    </source>
</evidence>
<dbReference type="Proteomes" id="UP001056384">
    <property type="component" value="Chromosome 4"/>
</dbReference>
<keyword evidence="3" id="KW-1185">Reference proteome</keyword>
<name>A0A9Q9EI12_9PEZI</name>